<evidence type="ECO:0000256" key="6">
    <source>
        <dbReference type="ARBA" id="ARBA00023277"/>
    </source>
</evidence>
<organism evidence="9 10">
    <name type="scientific">Methanoculleus bourgensis</name>
    <dbReference type="NCBI Taxonomy" id="83986"/>
    <lineage>
        <taxon>Archaea</taxon>
        <taxon>Methanobacteriati</taxon>
        <taxon>Methanobacteriota</taxon>
        <taxon>Stenosarchaea group</taxon>
        <taxon>Methanomicrobia</taxon>
        <taxon>Methanomicrobiales</taxon>
        <taxon>Methanomicrobiaceae</taxon>
        <taxon>Methanoculleus</taxon>
    </lineage>
</organism>
<gene>
    <name evidence="9" type="primary">malQ</name>
    <name evidence="9" type="ORF">MMAB1_2929</name>
</gene>
<dbReference type="Pfam" id="PF02446">
    <property type="entry name" value="Glyco_hydro_77"/>
    <property type="match status" value="1"/>
</dbReference>
<accession>A0A0X3BPM7</accession>
<dbReference type="PANTHER" id="PTHR32438">
    <property type="entry name" value="4-ALPHA-GLUCANOTRANSFERASE DPE1, CHLOROPLASTIC/AMYLOPLASTIC"/>
    <property type="match status" value="1"/>
</dbReference>
<dbReference type="NCBIfam" id="TIGR00217">
    <property type="entry name" value="malQ"/>
    <property type="match status" value="1"/>
</dbReference>
<evidence type="ECO:0000256" key="1">
    <source>
        <dbReference type="ARBA" id="ARBA00000439"/>
    </source>
</evidence>
<dbReference type="NCBIfam" id="NF011080">
    <property type="entry name" value="PRK14508.1-3"/>
    <property type="match status" value="1"/>
</dbReference>
<keyword evidence="5 9" id="KW-0808">Transferase</keyword>
<dbReference type="PANTHER" id="PTHR32438:SF5">
    <property type="entry name" value="4-ALPHA-GLUCANOTRANSFERASE DPE1, CHLOROPLASTIC_AMYLOPLASTIC"/>
    <property type="match status" value="1"/>
</dbReference>
<comment type="similarity">
    <text evidence="2">Belongs to the disproportionating enzyme family.</text>
</comment>
<proteinExistence type="inferred from homology"/>
<dbReference type="GeneID" id="27138445"/>
<sequence length="499" mass="57044">MIHTRGSGILLHITSLPSAYGIGDFGPSAYRFVEALAKARQHYWQILPLNPTRVEHASSPYYSPSAFGMNTLLISPDRLVRDGYLRRADLEPVPGFPEGRVAYEAVTWYKDRLFSIAYQRFLHSGPERGYEEFCDRNAWWLEDHALFVALKDHFHGLEWSRWPEEVRARQSEALDDLQRRLADVVRKEKFLQYLAARQWSALHRHCTDLGVQVIGDIPIYVAYDSVDVWQNPGIFKLDEDLRPTVVAGVPPDMFSKTGQLWGNPVYDWPALRDRGYDWWIRRIRRSAELYDLFRIDHFRAFADYYEVPAGDATAEHGTWVDGPGPGFFGVLARQFPCFAIVAEDLGANTPAVQGLLDRFGFPGMKILLFAFGEGLPESAHIPHNYVPNLICYTGTHDNNTARGWFEEEASEEDKQRFFAYIGREVTAEEVPRELIRLAMTSVARTSIIPMQDILGLGAEARMNYPSTSDGNWEWRMTPAEFAGAPFDRLRRLTELCGRA</sequence>
<comment type="catalytic activity">
    <reaction evidence="1">
        <text>Transfers a segment of a (1-&gt;4)-alpha-D-glucan to a new position in an acceptor, which may be glucose or a (1-&gt;4)-alpha-D-glucan.</text>
        <dbReference type="EC" id="2.4.1.25"/>
    </reaction>
</comment>
<evidence type="ECO:0000313" key="9">
    <source>
        <dbReference type="EMBL" id="CVK34142.1"/>
    </source>
</evidence>
<evidence type="ECO:0000256" key="3">
    <source>
        <dbReference type="ARBA" id="ARBA00012560"/>
    </source>
</evidence>
<dbReference type="Proteomes" id="UP000069850">
    <property type="component" value="Chromosome 1"/>
</dbReference>
<name>A0A0X3BPM7_9EURY</name>
<dbReference type="GO" id="GO:0005975">
    <property type="term" value="P:carbohydrate metabolic process"/>
    <property type="evidence" value="ECO:0007669"/>
    <property type="project" value="InterPro"/>
</dbReference>
<dbReference type="SUPFAM" id="SSF51445">
    <property type="entry name" value="(Trans)glycosidases"/>
    <property type="match status" value="1"/>
</dbReference>
<evidence type="ECO:0000256" key="8">
    <source>
        <dbReference type="ARBA" id="ARBA00031501"/>
    </source>
</evidence>
<dbReference type="KEGG" id="mema:MMAB1_2929"/>
<dbReference type="InterPro" id="IPR017853">
    <property type="entry name" value="GH"/>
</dbReference>
<dbReference type="RefSeq" id="WP_062265388.1">
    <property type="nucleotide sequence ID" value="NZ_LT158599.1"/>
</dbReference>
<keyword evidence="4 9" id="KW-0328">Glycosyltransferase</keyword>
<evidence type="ECO:0000256" key="4">
    <source>
        <dbReference type="ARBA" id="ARBA00022676"/>
    </source>
</evidence>
<reference evidence="9 10" key="1">
    <citation type="submission" date="2016-01" db="EMBL/GenBank/DDBJ databases">
        <authorList>
            <person name="Manzoor S."/>
        </authorList>
    </citation>
    <scope>NUCLEOTIDE SEQUENCE [LARGE SCALE GENOMIC DNA]</scope>
    <source>
        <strain evidence="9">Methanoculleus sp MAB1</strain>
    </source>
</reference>
<protein>
    <recommendedName>
        <fullName evidence="3">4-alpha-glucanotransferase</fullName>
        <ecNumber evidence="3">2.4.1.25</ecNumber>
    </recommendedName>
    <alternativeName>
        <fullName evidence="7">Amylomaltase</fullName>
    </alternativeName>
    <alternativeName>
        <fullName evidence="8">Disproportionating enzyme</fullName>
    </alternativeName>
</protein>
<dbReference type="Gene3D" id="3.20.20.80">
    <property type="entry name" value="Glycosidases"/>
    <property type="match status" value="1"/>
</dbReference>
<dbReference type="OrthoDB" id="104697at2157"/>
<dbReference type="InterPro" id="IPR003385">
    <property type="entry name" value="Glyco_hydro_77"/>
</dbReference>
<evidence type="ECO:0000256" key="5">
    <source>
        <dbReference type="ARBA" id="ARBA00022679"/>
    </source>
</evidence>
<dbReference type="AlphaFoldDB" id="A0A0X3BPM7"/>
<evidence type="ECO:0000256" key="7">
    <source>
        <dbReference type="ARBA" id="ARBA00031423"/>
    </source>
</evidence>
<dbReference type="EMBL" id="LT158599">
    <property type="protein sequence ID" value="CVK34142.1"/>
    <property type="molecule type" value="Genomic_DNA"/>
</dbReference>
<dbReference type="GO" id="GO:0004134">
    <property type="term" value="F:4-alpha-glucanotransferase activity"/>
    <property type="evidence" value="ECO:0007669"/>
    <property type="project" value="UniProtKB-EC"/>
</dbReference>
<keyword evidence="6" id="KW-0119">Carbohydrate metabolism</keyword>
<evidence type="ECO:0000256" key="2">
    <source>
        <dbReference type="ARBA" id="ARBA00005684"/>
    </source>
</evidence>
<dbReference type="EC" id="2.4.1.25" evidence="3"/>
<evidence type="ECO:0000313" key="10">
    <source>
        <dbReference type="Proteomes" id="UP000069850"/>
    </source>
</evidence>